<dbReference type="Pfam" id="PF18758">
    <property type="entry name" value="KDZ"/>
    <property type="match status" value="2"/>
</dbReference>
<proteinExistence type="predicted"/>
<keyword evidence="2" id="KW-1185">Reference proteome</keyword>
<protein>
    <recommendedName>
        <fullName evidence="3">CxC2-like cysteine cluster KDZ transposase-associated domain-containing protein</fullName>
    </recommendedName>
</protein>
<sequence>MLLKQKKYHISQADNTNNHDINQVQAYTAVLQKGHHQWLKVTPQSVPVHQNPILSQGNWVYQFDPTDLYDPHATAQILKQAGRGNIEDSIKTMMPGQLALQCPACPLLGINLPMDWHTAPLEFQFLYLLILALDANFQLKNLYCSSLEKDPGLHTGLAHFVEPTEYLAHMSKYATQKDINTCSGFKTLSHAESKNTIGLQMIGVRMLVCTHHEVVQPLGVVDLQKGEWYCNIDYIALLPVEEEVQQVNVHVPTQDANPRGHQDPVCMNIHIVGHTDGEEIEQCWAEINIVVNSIKEMGPGNCYNTLNVQFAWHNWKKLTGLGKSLVRCHVKAQHKSSRHISAYLALTDILPNEKLRQEWTTEIEAWEKNNSLPSPYFIEVKHEFWALALTLTIAHLFLARSFQSAGLADTEGGGVLGSPLISL</sequence>
<gene>
    <name evidence="1" type="ORF">ARMSODRAFT_1012859</name>
</gene>
<evidence type="ECO:0000313" key="2">
    <source>
        <dbReference type="Proteomes" id="UP000218334"/>
    </source>
</evidence>
<dbReference type="AlphaFoldDB" id="A0A2H3C281"/>
<dbReference type="EMBL" id="KZ293417">
    <property type="protein sequence ID" value="PBK75404.1"/>
    <property type="molecule type" value="Genomic_DNA"/>
</dbReference>
<dbReference type="Proteomes" id="UP000218334">
    <property type="component" value="Unassembled WGS sequence"/>
</dbReference>
<accession>A0A2H3C281</accession>
<evidence type="ECO:0008006" key="3">
    <source>
        <dbReference type="Google" id="ProtNLM"/>
    </source>
</evidence>
<dbReference type="STRING" id="1076256.A0A2H3C281"/>
<organism evidence="1 2">
    <name type="scientific">Armillaria solidipes</name>
    <dbReference type="NCBI Taxonomy" id="1076256"/>
    <lineage>
        <taxon>Eukaryota</taxon>
        <taxon>Fungi</taxon>
        <taxon>Dikarya</taxon>
        <taxon>Basidiomycota</taxon>
        <taxon>Agaricomycotina</taxon>
        <taxon>Agaricomycetes</taxon>
        <taxon>Agaricomycetidae</taxon>
        <taxon>Agaricales</taxon>
        <taxon>Marasmiineae</taxon>
        <taxon>Physalacriaceae</taxon>
        <taxon>Armillaria</taxon>
    </lineage>
</organism>
<evidence type="ECO:0000313" key="1">
    <source>
        <dbReference type="EMBL" id="PBK75404.1"/>
    </source>
</evidence>
<reference evidence="2" key="1">
    <citation type="journal article" date="2017" name="Nat. Ecol. Evol.">
        <title>Genome expansion and lineage-specific genetic innovations in the forest pathogenic fungi Armillaria.</title>
        <authorList>
            <person name="Sipos G."/>
            <person name="Prasanna A.N."/>
            <person name="Walter M.C."/>
            <person name="O'Connor E."/>
            <person name="Balint B."/>
            <person name="Krizsan K."/>
            <person name="Kiss B."/>
            <person name="Hess J."/>
            <person name="Varga T."/>
            <person name="Slot J."/>
            <person name="Riley R."/>
            <person name="Boka B."/>
            <person name="Rigling D."/>
            <person name="Barry K."/>
            <person name="Lee J."/>
            <person name="Mihaltcheva S."/>
            <person name="LaButti K."/>
            <person name="Lipzen A."/>
            <person name="Waldron R."/>
            <person name="Moloney N.M."/>
            <person name="Sperisen C."/>
            <person name="Kredics L."/>
            <person name="Vagvoelgyi C."/>
            <person name="Patrignani A."/>
            <person name="Fitzpatrick D."/>
            <person name="Nagy I."/>
            <person name="Doyle S."/>
            <person name="Anderson J.B."/>
            <person name="Grigoriev I.V."/>
            <person name="Gueldener U."/>
            <person name="Muensterkoetter M."/>
            <person name="Nagy L.G."/>
        </authorList>
    </citation>
    <scope>NUCLEOTIDE SEQUENCE [LARGE SCALE GENOMIC DNA]</scope>
    <source>
        <strain evidence="2">28-4</strain>
    </source>
</reference>
<name>A0A2H3C281_9AGAR</name>
<dbReference type="InterPro" id="IPR040521">
    <property type="entry name" value="KDZ"/>
</dbReference>